<gene>
    <name evidence="1" type="ORF">A3C20_00175</name>
</gene>
<organism evidence="1 2">
    <name type="scientific">Candidatus Kaiserbacteria bacterium RIFCSPHIGHO2_02_FULL_55_25</name>
    <dbReference type="NCBI Taxonomy" id="1798498"/>
    <lineage>
        <taxon>Bacteria</taxon>
        <taxon>Candidatus Kaiseribacteriota</taxon>
    </lineage>
</organism>
<dbReference type="Pfam" id="PF01161">
    <property type="entry name" value="PBP"/>
    <property type="match status" value="1"/>
</dbReference>
<dbReference type="PANTHER" id="PTHR30289:SF1">
    <property type="entry name" value="PEBP (PHOSPHATIDYLETHANOLAMINE-BINDING PROTEIN) FAMILY PROTEIN"/>
    <property type="match status" value="1"/>
</dbReference>
<dbReference type="AlphaFoldDB" id="A0A1F6E5X0"/>
<comment type="caution">
    <text evidence="1">The sequence shown here is derived from an EMBL/GenBank/DDBJ whole genome shotgun (WGS) entry which is preliminary data.</text>
</comment>
<dbReference type="SUPFAM" id="SSF49777">
    <property type="entry name" value="PEBP-like"/>
    <property type="match status" value="1"/>
</dbReference>
<dbReference type="NCBIfam" id="TIGR00481">
    <property type="entry name" value="YbhB/YbcL family Raf kinase inhibitor-like protein"/>
    <property type="match status" value="1"/>
</dbReference>
<name>A0A1F6E5X0_9BACT</name>
<accession>A0A1F6E5X0</accession>
<evidence type="ECO:0000313" key="1">
    <source>
        <dbReference type="EMBL" id="OGG69095.1"/>
    </source>
</evidence>
<dbReference type="PANTHER" id="PTHR30289">
    <property type="entry name" value="UNCHARACTERIZED PROTEIN YBCL-RELATED"/>
    <property type="match status" value="1"/>
</dbReference>
<reference evidence="1 2" key="1">
    <citation type="journal article" date="2016" name="Nat. Commun.">
        <title>Thousands of microbial genomes shed light on interconnected biogeochemical processes in an aquifer system.</title>
        <authorList>
            <person name="Anantharaman K."/>
            <person name="Brown C.T."/>
            <person name="Hug L.A."/>
            <person name="Sharon I."/>
            <person name="Castelle C.J."/>
            <person name="Probst A.J."/>
            <person name="Thomas B.C."/>
            <person name="Singh A."/>
            <person name="Wilkins M.J."/>
            <person name="Karaoz U."/>
            <person name="Brodie E.L."/>
            <person name="Williams K.H."/>
            <person name="Hubbard S.S."/>
            <person name="Banfield J.F."/>
        </authorList>
    </citation>
    <scope>NUCLEOTIDE SEQUENCE [LARGE SCALE GENOMIC DNA]</scope>
</reference>
<evidence type="ECO:0000313" key="2">
    <source>
        <dbReference type="Proteomes" id="UP000176914"/>
    </source>
</evidence>
<evidence type="ECO:0008006" key="3">
    <source>
        <dbReference type="Google" id="ProtNLM"/>
    </source>
</evidence>
<dbReference type="Proteomes" id="UP000176914">
    <property type="component" value="Unassembled WGS sequence"/>
</dbReference>
<dbReference type="InterPro" id="IPR005247">
    <property type="entry name" value="YbhB_YbcL/LppC-like"/>
</dbReference>
<sequence>MATSTLTLTSAAFENGGLIPAKYTCDEDRTLSPQISIAGVPAETKSLALVMDDPDVPKALHADLPAQAGGMFDHWVLFNIPPQTTGIPEGGSAGIAGRNGAGNNAYTGPCPPPQYEPSEHRYFFKLYALDTELALQAGASKAEVEEAMHGHILDEVQLMGRYKRR</sequence>
<dbReference type="CDD" id="cd00865">
    <property type="entry name" value="PEBP_bact_arch"/>
    <property type="match status" value="1"/>
</dbReference>
<dbReference type="InterPro" id="IPR008914">
    <property type="entry name" value="PEBP"/>
</dbReference>
<dbReference type="Gene3D" id="3.90.280.10">
    <property type="entry name" value="PEBP-like"/>
    <property type="match status" value="1"/>
</dbReference>
<dbReference type="EMBL" id="MFLL01000021">
    <property type="protein sequence ID" value="OGG69095.1"/>
    <property type="molecule type" value="Genomic_DNA"/>
</dbReference>
<proteinExistence type="predicted"/>
<protein>
    <recommendedName>
        <fullName evidence="3">Kinase inhibitor</fullName>
    </recommendedName>
</protein>
<dbReference type="InterPro" id="IPR036610">
    <property type="entry name" value="PEBP-like_sf"/>
</dbReference>